<proteinExistence type="predicted"/>
<dbReference type="EMBL" id="CM056742">
    <property type="protein sequence ID" value="KAJ8680419.1"/>
    <property type="molecule type" value="Genomic_DNA"/>
</dbReference>
<protein>
    <submittedName>
        <fullName evidence="1">Uncharacterized protein</fullName>
    </submittedName>
</protein>
<gene>
    <name evidence="1" type="ORF">QAD02_016206</name>
</gene>
<organism evidence="1 2">
    <name type="scientific">Eretmocerus hayati</name>
    <dbReference type="NCBI Taxonomy" id="131215"/>
    <lineage>
        <taxon>Eukaryota</taxon>
        <taxon>Metazoa</taxon>
        <taxon>Ecdysozoa</taxon>
        <taxon>Arthropoda</taxon>
        <taxon>Hexapoda</taxon>
        <taxon>Insecta</taxon>
        <taxon>Pterygota</taxon>
        <taxon>Neoptera</taxon>
        <taxon>Endopterygota</taxon>
        <taxon>Hymenoptera</taxon>
        <taxon>Apocrita</taxon>
        <taxon>Proctotrupomorpha</taxon>
        <taxon>Chalcidoidea</taxon>
        <taxon>Aphelinidae</taxon>
        <taxon>Aphelininae</taxon>
        <taxon>Eretmocerus</taxon>
    </lineage>
</organism>
<dbReference type="Proteomes" id="UP001239111">
    <property type="component" value="Chromosome 2"/>
</dbReference>
<sequence>MKRVKCIVEPPTEGTCDLGPKCTSDDGGDNMESSEELCLELFGDEESTSVSRSDQHNGLRAGPSMESIAGPSSSAAGLPDALTPMEMEILRDLECRNEKIREYELAIGYHWNDPCINRPSSDTRRPTQHTGTTPERDRWCDLEEGVFSELSEAERRRLEEKRRQLQLELTRLTPIIESFRRRGLYQFGAGPCNGRSNEPFRGDRSRRLLRAGLEAMHETDCNRASEIQCEIYEITTRLHCANRNIRHRFISPCSPPNCHEASE</sequence>
<comment type="caution">
    <text evidence="1">The sequence shown here is derived from an EMBL/GenBank/DDBJ whole genome shotgun (WGS) entry which is preliminary data.</text>
</comment>
<evidence type="ECO:0000313" key="2">
    <source>
        <dbReference type="Proteomes" id="UP001239111"/>
    </source>
</evidence>
<accession>A0ACC2PCV4</accession>
<evidence type="ECO:0000313" key="1">
    <source>
        <dbReference type="EMBL" id="KAJ8680419.1"/>
    </source>
</evidence>
<keyword evidence="2" id="KW-1185">Reference proteome</keyword>
<reference evidence="1" key="1">
    <citation type="submission" date="2023-04" db="EMBL/GenBank/DDBJ databases">
        <title>A chromosome-level genome assembly of the parasitoid wasp Eretmocerus hayati.</title>
        <authorList>
            <person name="Zhong Y."/>
            <person name="Liu S."/>
            <person name="Liu Y."/>
        </authorList>
    </citation>
    <scope>NUCLEOTIDE SEQUENCE</scope>
    <source>
        <strain evidence="1">ZJU_SS_LIU_2023</strain>
    </source>
</reference>
<name>A0ACC2PCV4_9HYME</name>